<dbReference type="Proteomes" id="UP000075714">
    <property type="component" value="Unassembled WGS sequence"/>
</dbReference>
<dbReference type="OrthoDB" id="547130at2759"/>
<comment type="caution">
    <text evidence="1">The sequence shown here is derived from an EMBL/GenBank/DDBJ whole genome shotgun (WGS) entry which is preliminary data.</text>
</comment>
<keyword evidence="2" id="KW-1185">Reference proteome</keyword>
<organism evidence="1 2">
    <name type="scientific">Gonium pectorale</name>
    <name type="common">Green alga</name>
    <dbReference type="NCBI Taxonomy" id="33097"/>
    <lineage>
        <taxon>Eukaryota</taxon>
        <taxon>Viridiplantae</taxon>
        <taxon>Chlorophyta</taxon>
        <taxon>core chlorophytes</taxon>
        <taxon>Chlorophyceae</taxon>
        <taxon>CS clade</taxon>
        <taxon>Chlamydomonadales</taxon>
        <taxon>Volvocaceae</taxon>
        <taxon>Gonium</taxon>
    </lineage>
</organism>
<evidence type="ECO:0000313" key="2">
    <source>
        <dbReference type="Proteomes" id="UP000075714"/>
    </source>
</evidence>
<accession>A0A150GY44</accession>
<sequence length="137" mass="15167">MEPQGDKQPGDLTTWPMGHLAFGAWITIRNHYYQDKLRARRPPPGSEGGGGVDPLATIMYELALLEDAGGRKEAGKELEDELVAALVDGRLPAWYEAQLRRLYDEDRASAYAVGVVDRGFEHLPWDGQLHGRLAGII</sequence>
<dbReference type="AlphaFoldDB" id="A0A150GY44"/>
<proteinExistence type="predicted"/>
<evidence type="ECO:0000313" key="1">
    <source>
        <dbReference type="EMBL" id="KXZ54735.1"/>
    </source>
</evidence>
<dbReference type="EMBL" id="LSYV01000005">
    <property type="protein sequence ID" value="KXZ54735.1"/>
    <property type="molecule type" value="Genomic_DNA"/>
</dbReference>
<name>A0A150GY44_GONPE</name>
<reference evidence="2" key="1">
    <citation type="journal article" date="2016" name="Nat. Commun.">
        <title>The Gonium pectorale genome demonstrates co-option of cell cycle regulation during the evolution of multicellularity.</title>
        <authorList>
            <person name="Hanschen E.R."/>
            <person name="Marriage T.N."/>
            <person name="Ferris P.J."/>
            <person name="Hamaji T."/>
            <person name="Toyoda A."/>
            <person name="Fujiyama A."/>
            <person name="Neme R."/>
            <person name="Noguchi H."/>
            <person name="Minakuchi Y."/>
            <person name="Suzuki M."/>
            <person name="Kawai-Toyooka H."/>
            <person name="Smith D.R."/>
            <person name="Sparks H."/>
            <person name="Anderson J."/>
            <person name="Bakaric R."/>
            <person name="Luria V."/>
            <person name="Karger A."/>
            <person name="Kirschner M.W."/>
            <person name="Durand P.M."/>
            <person name="Michod R.E."/>
            <person name="Nozaki H."/>
            <person name="Olson B.J."/>
        </authorList>
    </citation>
    <scope>NUCLEOTIDE SEQUENCE [LARGE SCALE GENOMIC DNA]</scope>
    <source>
        <strain evidence="2">NIES-2863</strain>
    </source>
</reference>
<gene>
    <name evidence="1" type="ORF">GPECTOR_4g804</name>
</gene>
<protein>
    <submittedName>
        <fullName evidence="1">Uncharacterized protein</fullName>
    </submittedName>
</protein>